<dbReference type="InterPro" id="IPR002477">
    <property type="entry name" value="Peptidoglycan-bd-like"/>
</dbReference>
<feature type="binding site" description="in inhibited form" evidence="10">
    <location>
        <position position="119"/>
    </location>
    <ligand>
        <name>Zn(2+)</name>
        <dbReference type="ChEBI" id="CHEBI:29105"/>
        <label>2</label>
        <note>catalytic</note>
    </ligand>
</feature>
<reference evidence="13 14" key="1">
    <citation type="journal article" date="2018" name="Mol. Plant">
        <title>The genome of Artemisia annua provides insight into the evolution of Asteraceae family and artemisinin biosynthesis.</title>
        <authorList>
            <person name="Shen Q."/>
            <person name="Zhang L."/>
            <person name="Liao Z."/>
            <person name="Wang S."/>
            <person name="Yan T."/>
            <person name="Shi P."/>
            <person name="Liu M."/>
            <person name="Fu X."/>
            <person name="Pan Q."/>
            <person name="Wang Y."/>
            <person name="Lv Z."/>
            <person name="Lu X."/>
            <person name="Zhang F."/>
            <person name="Jiang W."/>
            <person name="Ma Y."/>
            <person name="Chen M."/>
            <person name="Hao X."/>
            <person name="Li L."/>
            <person name="Tang Y."/>
            <person name="Lv G."/>
            <person name="Zhou Y."/>
            <person name="Sun X."/>
            <person name="Brodelius P.E."/>
            <person name="Rose J.K.C."/>
            <person name="Tang K."/>
        </authorList>
    </citation>
    <scope>NUCLEOTIDE SEQUENCE [LARGE SCALE GENOMIC DNA]</scope>
    <source>
        <strain evidence="14">cv. Huhao1</strain>
        <tissue evidence="13">Leaf</tissue>
    </source>
</reference>
<proteinExistence type="inferred from homology"/>
<dbReference type="PANTHER" id="PTHR10201:SF292">
    <property type="entry name" value="MATRILYSIN"/>
    <property type="match status" value="1"/>
</dbReference>
<keyword evidence="14" id="KW-1185">Reference proteome</keyword>
<feature type="active site" evidence="9">
    <location>
        <position position="261"/>
    </location>
</feature>
<feature type="binding site" evidence="10">
    <location>
        <position position="260"/>
    </location>
    <ligand>
        <name>Zn(2+)</name>
        <dbReference type="ChEBI" id="CHEBI:29105"/>
        <label>2</label>
        <note>catalytic</note>
    </ligand>
</feature>
<keyword evidence="7" id="KW-0482">Metalloprotease</keyword>
<evidence type="ECO:0000256" key="11">
    <source>
        <dbReference type="SAM" id="SignalP"/>
    </source>
</evidence>
<evidence type="ECO:0000256" key="2">
    <source>
        <dbReference type="ARBA" id="ARBA00022670"/>
    </source>
</evidence>
<evidence type="ECO:0000256" key="5">
    <source>
        <dbReference type="ARBA" id="ARBA00022801"/>
    </source>
</evidence>
<name>A0A2U1QN76_ARTAN</name>
<evidence type="ECO:0000259" key="12">
    <source>
        <dbReference type="SMART" id="SM00235"/>
    </source>
</evidence>
<feature type="binding site" evidence="10">
    <location>
        <position position="270"/>
    </location>
    <ligand>
        <name>Zn(2+)</name>
        <dbReference type="ChEBI" id="CHEBI:29105"/>
        <label>2</label>
        <note>catalytic</note>
    </ligand>
</feature>
<accession>A0A2U1QN76</accession>
<gene>
    <name evidence="13" type="ORF">CTI12_AA007690</name>
</gene>
<dbReference type="SUPFAM" id="SSF47090">
    <property type="entry name" value="PGBD-like"/>
    <property type="match status" value="1"/>
</dbReference>
<keyword evidence="10" id="KW-0106">Calcium</keyword>
<evidence type="ECO:0000256" key="4">
    <source>
        <dbReference type="ARBA" id="ARBA00022729"/>
    </source>
</evidence>
<dbReference type="InterPro" id="IPR021158">
    <property type="entry name" value="Pept_M10A_Zn_BS"/>
</dbReference>
<feature type="binding site" evidence="10">
    <location>
        <position position="264"/>
    </location>
    <ligand>
        <name>Zn(2+)</name>
        <dbReference type="ChEBI" id="CHEBI:29105"/>
        <label>2</label>
        <note>catalytic</note>
    </ligand>
</feature>
<dbReference type="Pfam" id="PF00413">
    <property type="entry name" value="Peptidase_M10"/>
    <property type="match status" value="1"/>
</dbReference>
<dbReference type="SUPFAM" id="SSF55486">
    <property type="entry name" value="Metalloproteases ('zincins'), catalytic domain"/>
    <property type="match status" value="1"/>
</dbReference>
<feature type="binding site" evidence="10">
    <location>
        <position position="215"/>
    </location>
    <ligand>
        <name>Ca(2+)</name>
        <dbReference type="ChEBI" id="CHEBI:29108"/>
        <label>3</label>
    </ligand>
</feature>
<feature type="chain" id="PRO_5015409477" evidence="11">
    <location>
        <begin position="27"/>
        <end position="305"/>
    </location>
</feature>
<comment type="caution">
    <text evidence="13">The sequence shown here is derived from an EMBL/GenBank/DDBJ whole genome shotgun (WGS) entry which is preliminary data.</text>
</comment>
<keyword evidence="3 10" id="KW-0479">Metal-binding</keyword>
<protein>
    <submittedName>
        <fullName evidence="13">Metallopeptidase, catalytic domain-containing protein</fullName>
    </submittedName>
</protein>
<feature type="signal peptide" evidence="11">
    <location>
        <begin position="1"/>
        <end position="26"/>
    </location>
</feature>
<keyword evidence="8" id="KW-0865">Zymogen</keyword>
<dbReference type="InterPro" id="IPR021190">
    <property type="entry name" value="Pept_M10A"/>
</dbReference>
<dbReference type="SMART" id="SM00235">
    <property type="entry name" value="ZnMc"/>
    <property type="match status" value="1"/>
</dbReference>
<feature type="binding site" evidence="10">
    <location>
        <position position="216"/>
    </location>
    <ligand>
        <name>Ca(2+)</name>
        <dbReference type="ChEBI" id="CHEBI:29108"/>
        <label>3</label>
    </ligand>
</feature>
<keyword evidence="6 10" id="KW-0862">Zinc</keyword>
<evidence type="ECO:0000256" key="8">
    <source>
        <dbReference type="ARBA" id="ARBA00023145"/>
    </source>
</evidence>
<organism evidence="13 14">
    <name type="scientific">Artemisia annua</name>
    <name type="common">Sweet wormwood</name>
    <dbReference type="NCBI Taxonomy" id="35608"/>
    <lineage>
        <taxon>Eukaryota</taxon>
        <taxon>Viridiplantae</taxon>
        <taxon>Streptophyta</taxon>
        <taxon>Embryophyta</taxon>
        <taxon>Tracheophyta</taxon>
        <taxon>Spermatophyta</taxon>
        <taxon>Magnoliopsida</taxon>
        <taxon>eudicotyledons</taxon>
        <taxon>Gunneridae</taxon>
        <taxon>Pentapetalae</taxon>
        <taxon>asterids</taxon>
        <taxon>campanulids</taxon>
        <taxon>Asterales</taxon>
        <taxon>Asteraceae</taxon>
        <taxon>Asteroideae</taxon>
        <taxon>Anthemideae</taxon>
        <taxon>Artemisiinae</taxon>
        <taxon>Artemisia</taxon>
    </lineage>
</organism>
<dbReference type="GO" id="GO:0008270">
    <property type="term" value="F:zinc ion binding"/>
    <property type="evidence" value="ECO:0007669"/>
    <property type="project" value="InterPro"/>
</dbReference>
<evidence type="ECO:0000256" key="10">
    <source>
        <dbReference type="PIRSR" id="PIRSR621190-2"/>
    </source>
</evidence>
<evidence type="ECO:0000256" key="6">
    <source>
        <dbReference type="ARBA" id="ARBA00022833"/>
    </source>
</evidence>
<dbReference type="GO" id="GO:0031012">
    <property type="term" value="C:extracellular matrix"/>
    <property type="evidence" value="ECO:0007669"/>
    <property type="project" value="InterPro"/>
</dbReference>
<dbReference type="Proteomes" id="UP000245207">
    <property type="component" value="Unassembled WGS sequence"/>
</dbReference>
<dbReference type="PROSITE" id="PS00546">
    <property type="entry name" value="CYSTEINE_SWITCH"/>
    <property type="match status" value="1"/>
</dbReference>
<dbReference type="InterPro" id="IPR001818">
    <property type="entry name" value="Pept_M10_metallopeptidase"/>
</dbReference>
<feature type="binding site" evidence="10">
    <location>
        <position position="198"/>
    </location>
    <ligand>
        <name>Ca(2+)</name>
        <dbReference type="ChEBI" id="CHEBI:29108"/>
        <label>2</label>
    </ligand>
</feature>
<dbReference type="AlphaFoldDB" id="A0A2U1QN76"/>
<dbReference type="OrthoDB" id="406838at2759"/>
<feature type="binding site" evidence="10">
    <location>
        <position position="233"/>
    </location>
    <ligand>
        <name>Zn(2+)</name>
        <dbReference type="ChEBI" id="CHEBI:29105"/>
        <label>1</label>
    </ligand>
</feature>
<dbReference type="CDD" id="cd04278">
    <property type="entry name" value="ZnMc_MMP"/>
    <property type="match status" value="1"/>
</dbReference>
<sequence>MASKMALLSFLSILFFLVLSPTKVKTSNEIKTPAFDFIKNLQGCCQKGSNVQGLHDLKLYLSRFGYLDYQHDAKSTNVENENFDEELQAALKSYQSFYHLNTTGTLDAPTISRMVMPRCGHPDIKSHQRMPKSLYNVSLFQFMPGNPTWPADKTQLTYAFDSNYPETYVPPVVSAFDKWASATGYFTFSRVGDIANADLKISFQRGDHGDGYAFDGPYGVLAHSFQPTDGRLHYDADENWSTGPGPVPNNAIDLETVALHEIGHLLGLAHSEDENAIMWSTIPAGSVKGLNSDDIQGIKVLYGLI</sequence>
<feature type="binding site" evidence="10">
    <location>
        <position position="235"/>
    </location>
    <ligand>
        <name>Ca(2+)</name>
        <dbReference type="ChEBI" id="CHEBI:29108"/>
        <label>3</label>
    </ligand>
</feature>
<comment type="similarity">
    <text evidence="1">Belongs to the peptidase M10A family. Matrix metalloproteinases (MMPs) subfamily.</text>
</comment>
<dbReference type="InterPro" id="IPR036365">
    <property type="entry name" value="PGBD-like_sf"/>
</dbReference>
<feature type="domain" description="Peptidase metallopeptidase" evidence="12">
    <location>
        <begin position="145"/>
        <end position="304"/>
    </location>
</feature>
<dbReference type="InterPro" id="IPR033739">
    <property type="entry name" value="M10A_MMP"/>
</dbReference>
<feature type="binding site" evidence="10">
    <location>
        <position position="208"/>
    </location>
    <ligand>
        <name>Zn(2+)</name>
        <dbReference type="ChEBI" id="CHEBI:29105"/>
        <label>1</label>
    </ligand>
</feature>
<keyword evidence="4 11" id="KW-0732">Signal</keyword>
<dbReference type="GO" id="GO:0006508">
    <property type="term" value="P:proteolysis"/>
    <property type="evidence" value="ECO:0007669"/>
    <property type="project" value="UniProtKB-KW"/>
</dbReference>
<feature type="binding site" evidence="10">
    <location>
        <position position="278"/>
    </location>
    <ligand>
        <name>Zn(2+)</name>
        <dbReference type="ChEBI" id="CHEBI:29105"/>
        <label>2</label>
        <note>catalytic</note>
    </ligand>
</feature>
<dbReference type="Pfam" id="PF01471">
    <property type="entry name" value="PG_binding_1"/>
    <property type="match status" value="1"/>
</dbReference>
<evidence type="ECO:0000256" key="9">
    <source>
        <dbReference type="PIRSR" id="PIRSR621190-1"/>
    </source>
</evidence>
<dbReference type="Gene3D" id="3.40.390.10">
    <property type="entry name" value="Collagenase (Catalytic Domain)"/>
    <property type="match status" value="1"/>
</dbReference>
<feature type="binding site" evidence="10">
    <location>
        <position position="238"/>
    </location>
    <ligand>
        <name>Ca(2+)</name>
        <dbReference type="ChEBI" id="CHEBI:29108"/>
        <label>3</label>
    </ligand>
</feature>
<comment type="cofactor">
    <cofactor evidence="10">
        <name>Zn(2+)</name>
        <dbReference type="ChEBI" id="CHEBI:29105"/>
    </cofactor>
    <text evidence="10">Binds 2 Zn(2+) ions per subunit.</text>
</comment>
<dbReference type="PANTHER" id="PTHR10201">
    <property type="entry name" value="MATRIX METALLOPROTEINASE"/>
    <property type="match status" value="1"/>
</dbReference>
<evidence type="ECO:0000256" key="7">
    <source>
        <dbReference type="ARBA" id="ARBA00023049"/>
    </source>
</evidence>
<dbReference type="GO" id="GO:0030574">
    <property type="term" value="P:collagen catabolic process"/>
    <property type="evidence" value="ECO:0007669"/>
    <property type="project" value="TreeGrafter"/>
</dbReference>
<feature type="binding site" evidence="10">
    <location>
        <position position="238"/>
    </location>
    <ligand>
        <name>Ca(2+)</name>
        <dbReference type="ChEBI" id="CHEBI:29108"/>
        <label>1</label>
    </ligand>
</feature>
<evidence type="ECO:0000313" key="13">
    <source>
        <dbReference type="EMBL" id="PWA99456.1"/>
    </source>
</evidence>
<evidence type="ECO:0000256" key="3">
    <source>
        <dbReference type="ARBA" id="ARBA00022723"/>
    </source>
</evidence>
<keyword evidence="5" id="KW-0378">Hydrolase</keyword>
<dbReference type="GO" id="GO:0004222">
    <property type="term" value="F:metalloendopeptidase activity"/>
    <property type="evidence" value="ECO:0007669"/>
    <property type="project" value="InterPro"/>
</dbReference>
<feature type="binding site" evidence="10">
    <location>
        <position position="210"/>
    </location>
    <ligand>
        <name>Zn(2+)</name>
        <dbReference type="ChEBI" id="CHEBI:29105"/>
        <label>1</label>
    </ligand>
</feature>
<evidence type="ECO:0000256" key="1">
    <source>
        <dbReference type="ARBA" id="ARBA00009614"/>
    </source>
</evidence>
<dbReference type="PRINTS" id="PR00138">
    <property type="entry name" value="MATRIXIN"/>
</dbReference>
<keyword evidence="2" id="KW-0645">Protease</keyword>
<dbReference type="GO" id="GO:0030198">
    <property type="term" value="P:extracellular matrix organization"/>
    <property type="evidence" value="ECO:0007669"/>
    <property type="project" value="TreeGrafter"/>
</dbReference>
<comment type="cofactor">
    <cofactor evidence="10">
        <name>Ca(2+)</name>
        <dbReference type="ChEBI" id="CHEBI:29108"/>
    </cofactor>
    <text evidence="10">Can bind about 5 Ca(2+) ions per subunit.</text>
</comment>
<dbReference type="InterPro" id="IPR006026">
    <property type="entry name" value="Peptidase_Metallo"/>
</dbReference>
<evidence type="ECO:0000313" key="14">
    <source>
        <dbReference type="Proteomes" id="UP000245207"/>
    </source>
</evidence>
<dbReference type="STRING" id="35608.A0A2U1QN76"/>
<dbReference type="InterPro" id="IPR024079">
    <property type="entry name" value="MetalloPept_cat_dom_sf"/>
</dbReference>
<feature type="binding site" evidence="10">
    <location>
        <position position="223"/>
    </location>
    <ligand>
        <name>Zn(2+)</name>
        <dbReference type="ChEBI" id="CHEBI:29105"/>
        <label>1</label>
    </ligand>
</feature>
<dbReference type="EMBL" id="PKPP01000019">
    <property type="protein sequence ID" value="PWA99456.1"/>
    <property type="molecule type" value="Genomic_DNA"/>
</dbReference>